<evidence type="ECO:0000313" key="3">
    <source>
        <dbReference type="Proteomes" id="UP000501690"/>
    </source>
</evidence>
<evidence type="ECO:0000313" key="2">
    <source>
        <dbReference type="EMBL" id="QCD78477.1"/>
    </source>
</evidence>
<dbReference type="Proteomes" id="UP000501690">
    <property type="component" value="Linkage Group LG1"/>
</dbReference>
<dbReference type="EMBL" id="CP039345">
    <property type="protein sequence ID" value="QCD78477.1"/>
    <property type="molecule type" value="Genomic_DNA"/>
</dbReference>
<evidence type="ECO:0000256" key="1">
    <source>
        <dbReference type="SAM" id="MobiDB-lite"/>
    </source>
</evidence>
<sequence>MKRLAVASDPPGDESRIDSVFMFCVLWSDSDRGKMQSYLSIDDIEGNSQRMKNGGITGAGKESGNAQIVCTA</sequence>
<name>A0A4D6KRY1_VIGUN</name>
<gene>
    <name evidence="2" type="ORF">DEO72_LG1g2110</name>
</gene>
<dbReference type="AlphaFoldDB" id="A0A4D6KRY1"/>
<reference evidence="2 3" key="1">
    <citation type="submission" date="2019-04" db="EMBL/GenBank/DDBJ databases">
        <title>An improved genome assembly and genetic linkage map for asparagus bean, Vigna unguiculata ssp. sesquipedialis.</title>
        <authorList>
            <person name="Xia Q."/>
            <person name="Zhang R."/>
            <person name="Dong Y."/>
        </authorList>
    </citation>
    <scope>NUCLEOTIDE SEQUENCE [LARGE SCALE GENOMIC DNA]</scope>
    <source>
        <tissue evidence="2">Leaf</tissue>
    </source>
</reference>
<feature type="region of interest" description="Disordered" evidence="1">
    <location>
        <begin position="53"/>
        <end position="72"/>
    </location>
</feature>
<keyword evidence="3" id="KW-1185">Reference proteome</keyword>
<protein>
    <submittedName>
        <fullName evidence="2">Uncharacterized protein</fullName>
    </submittedName>
</protein>
<proteinExistence type="predicted"/>
<accession>A0A4D6KRY1</accession>
<organism evidence="2 3">
    <name type="scientific">Vigna unguiculata</name>
    <name type="common">Cowpea</name>
    <dbReference type="NCBI Taxonomy" id="3917"/>
    <lineage>
        <taxon>Eukaryota</taxon>
        <taxon>Viridiplantae</taxon>
        <taxon>Streptophyta</taxon>
        <taxon>Embryophyta</taxon>
        <taxon>Tracheophyta</taxon>
        <taxon>Spermatophyta</taxon>
        <taxon>Magnoliopsida</taxon>
        <taxon>eudicotyledons</taxon>
        <taxon>Gunneridae</taxon>
        <taxon>Pentapetalae</taxon>
        <taxon>rosids</taxon>
        <taxon>fabids</taxon>
        <taxon>Fabales</taxon>
        <taxon>Fabaceae</taxon>
        <taxon>Papilionoideae</taxon>
        <taxon>50 kb inversion clade</taxon>
        <taxon>NPAAA clade</taxon>
        <taxon>indigoferoid/millettioid clade</taxon>
        <taxon>Phaseoleae</taxon>
        <taxon>Vigna</taxon>
    </lineage>
</organism>